<dbReference type="Gene3D" id="3.20.20.70">
    <property type="entry name" value="Aldolase class I"/>
    <property type="match status" value="1"/>
</dbReference>
<dbReference type="PANTHER" id="PTHR43273:SF2">
    <property type="entry name" value="RADICAL SAM CORE DOMAIN-CONTAINING PROTEIN"/>
    <property type="match status" value="1"/>
</dbReference>
<dbReference type="SFLD" id="SFLDG01067">
    <property type="entry name" value="SPASM/twitch_domain_containing"/>
    <property type="match status" value="1"/>
</dbReference>
<keyword evidence="3" id="KW-0479">Metal-binding</keyword>
<reference evidence="7" key="1">
    <citation type="journal article" date="2020" name="mSystems">
        <title>Genome- and Community-Level Interaction Insights into Carbon Utilization and Element Cycling Functions of Hydrothermarchaeota in Hydrothermal Sediment.</title>
        <authorList>
            <person name="Zhou Z."/>
            <person name="Liu Y."/>
            <person name="Xu W."/>
            <person name="Pan J."/>
            <person name="Luo Z.H."/>
            <person name="Li M."/>
        </authorList>
    </citation>
    <scope>NUCLEOTIDE SEQUENCE [LARGE SCALE GENOMIC DNA]</scope>
    <source>
        <strain evidence="7">SpSt-106</strain>
    </source>
</reference>
<evidence type="ECO:0000256" key="2">
    <source>
        <dbReference type="ARBA" id="ARBA00022691"/>
    </source>
</evidence>
<evidence type="ECO:0000313" key="7">
    <source>
        <dbReference type="EMBL" id="HHQ15351.1"/>
    </source>
</evidence>
<dbReference type="InterPro" id="IPR007197">
    <property type="entry name" value="rSAM"/>
</dbReference>
<evidence type="ECO:0000256" key="5">
    <source>
        <dbReference type="ARBA" id="ARBA00023014"/>
    </source>
</evidence>
<dbReference type="EMBL" id="DRWR01000014">
    <property type="protein sequence ID" value="HHQ15351.1"/>
    <property type="molecule type" value="Genomic_DNA"/>
</dbReference>
<dbReference type="SUPFAM" id="SSF102114">
    <property type="entry name" value="Radical SAM enzymes"/>
    <property type="match status" value="1"/>
</dbReference>
<evidence type="ECO:0000256" key="4">
    <source>
        <dbReference type="ARBA" id="ARBA00023004"/>
    </source>
</evidence>
<dbReference type="SFLD" id="SFLDS00029">
    <property type="entry name" value="Radical_SAM"/>
    <property type="match status" value="1"/>
</dbReference>
<dbReference type="GO" id="GO:0051536">
    <property type="term" value="F:iron-sulfur cluster binding"/>
    <property type="evidence" value="ECO:0007669"/>
    <property type="project" value="UniProtKB-KW"/>
</dbReference>
<keyword evidence="2" id="KW-0949">S-adenosyl-L-methionine</keyword>
<comment type="caution">
    <text evidence="7">The sequence shown here is derived from an EMBL/GenBank/DDBJ whole genome shotgun (WGS) entry which is preliminary data.</text>
</comment>
<dbReference type="InterPro" id="IPR023867">
    <property type="entry name" value="Sulphatase_maturase_rSAM"/>
</dbReference>
<dbReference type="InterPro" id="IPR013785">
    <property type="entry name" value="Aldolase_TIM"/>
</dbReference>
<comment type="cofactor">
    <cofactor evidence="1">
        <name>[4Fe-4S] cluster</name>
        <dbReference type="ChEBI" id="CHEBI:49883"/>
    </cofactor>
</comment>
<evidence type="ECO:0000256" key="1">
    <source>
        <dbReference type="ARBA" id="ARBA00001966"/>
    </source>
</evidence>
<organism evidence="7">
    <name type="scientific">Thermodesulfobacterium geofontis</name>
    <dbReference type="NCBI Taxonomy" id="1295609"/>
    <lineage>
        <taxon>Bacteria</taxon>
        <taxon>Pseudomonadati</taxon>
        <taxon>Thermodesulfobacteriota</taxon>
        <taxon>Thermodesulfobacteria</taxon>
        <taxon>Thermodesulfobacteriales</taxon>
        <taxon>Thermodesulfobacteriaceae</taxon>
        <taxon>Thermodesulfobacterium</taxon>
    </lineage>
</organism>
<dbReference type="Pfam" id="PF04055">
    <property type="entry name" value="Radical_SAM"/>
    <property type="match status" value="1"/>
</dbReference>
<dbReference type="InterPro" id="IPR058240">
    <property type="entry name" value="rSAM_sf"/>
</dbReference>
<dbReference type="InterPro" id="IPR023885">
    <property type="entry name" value="4Fe4S-binding_SPASM_dom"/>
</dbReference>
<keyword evidence="5" id="KW-0411">Iron-sulfur</keyword>
<feature type="domain" description="Radical SAM core" evidence="6">
    <location>
        <begin position="20"/>
        <end position="171"/>
    </location>
</feature>
<keyword evidence="4" id="KW-0408">Iron</keyword>
<dbReference type="GO" id="GO:0046872">
    <property type="term" value="F:metal ion binding"/>
    <property type="evidence" value="ECO:0007669"/>
    <property type="project" value="UniProtKB-KW"/>
</dbReference>
<sequence length="398" mass="47506">MKINLEQEKIVDDPIIFHLVVTAKCQGKCKGCINTLGKKDRKKLLYLWESNPYRDSKVILELIKSLKIKNGKSIYVAFYGGEPLLELDKILSVKRILDSYYNFNYIIYTNGLLLKNLIKFKQELSNFKFIIVSIDGREEQHNMVRPKIEYKKIYHNLKYFRKKFNKTSIIMWSTLREGQRFRDCVEAFLELYKEGLVNYFFWHFLETEDPFIDFKRFFQMYKSDLKSLLELYIHYLRVGEVLPILPLNELIYFNIVQKKRKTTACKVELMENFDIVNGKVMPCIDLPVNFYIAEFDEKDNLTFKNKKLIKAFLNNLMEYKRILNCFNCEAHYYCGGRCPVQAISSLERTKNYCELTKLFAREVESRLDKIEPIIKQICSLENFYLRFVFPVYFTDVVP</sequence>
<gene>
    <name evidence="7" type="ORF">ENM15_00770</name>
</gene>
<accession>A0A7V6CD36</accession>
<dbReference type="AlphaFoldDB" id="A0A7V6CD36"/>
<dbReference type="PANTHER" id="PTHR43273">
    <property type="entry name" value="ANAEROBIC SULFATASE-MATURATING ENZYME HOMOLOG ASLB-RELATED"/>
    <property type="match status" value="1"/>
</dbReference>
<name>A0A7V6CD36_9BACT</name>
<dbReference type="CDD" id="cd01335">
    <property type="entry name" value="Radical_SAM"/>
    <property type="match status" value="1"/>
</dbReference>
<evidence type="ECO:0000259" key="6">
    <source>
        <dbReference type="Pfam" id="PF04055"/>
    </source>
</evidence>
<proteinExistence type="predicted"/>
<evidence type="ECO:0000256" key="3">
    <source>
        <dbReference type="ARBA" id="ARBA00022723"/>
    </source>
</evidence>
<protein>
    <submittedName>
        <fullName evidence="7">4Fe-4S cluster-binding domain-containing protein</fullName>
    </submittedName>
</protein>
<dbReference type="GO" id="GO:0016491">
    <property type="term" value="F:oxidoreductase activity"/>
    <property type="evidence" value="ECO:0007669"/>
    <property type="project" value="InterPro"/>
</dbReference>
<dbReference type="NCBIfam" id="TIGR04085">
    <property type="entry name" value="rSAM_more_4Fe4S"/>
    <property type="match status" value="1"/>
</dbReference>